<evidence type="ECO:0000256" key="1">
    <source>
        <dbReference type="ARBA" id="ARBA00004496"/>
    </source>
</evidence>
<keyword evidence="4 10" id="KW-0963">Cytoplasm</keyword>
<dbReference type="RefSeq" id="WP_161139757.1">
    <property type="nucleotide sequence ID" value="NZ_SPKJ01000014.1"/>
</dbReference>
<feature type="region of interest" description="Disordered" evidence="13">
    <location>
        <begin position="187"/>
        <end position="209"/>
    </location>
</feature>
<dbReference type="Proteomes" id="UP000773614">
    <property type="component" value="Unassembled WGS sequence"/>
</dbReference>
<evidence type="ECO:0000256" key="13">
    <source>
        <dbReference type="SAM" id="MobiDB-lite"/>
    </source>
</evidence>
<dbReference type="InterPro" id="IPR013805">
    <property type="entry name" value="GrpE_CC"/>
</dbReference>
<dbReference type="GO" id="GO:0000774">
    <property type="term" value="F:adenyl-nucleotide exchange factor activity"/>
    <property type="evidence" value="ECO:0007669"/>
    <property type="project" value="InterPro"/>
</dbReference>
<dbReference type="GO" id="GO:0042803">
    <property type="term" value="F:protein homodimerization activity"/>
    <property type="evidence" value="ECO:0007669"/>
    <property type="project" value="InterPro"/>
</dbReference>
<evidence type="ECO:0000313" key="15">
    <source>
        <dbReference type="Proteomes" id="UP000773614"/>
    </source>
</evidence>
<organism evidence="14 15">
    <name type="scientific">Propylenella binzhouense</name>
    <dbReference type="NCBI Taxonomy" id="2555902"/>
    <lineage>
        <taxon>Bacteria</taxon>
        <taxon>Pseudomonadati</taxon>
        <taxon>Pseudomonadota</taxon>
        <taxon>Alphaproteobacteria</taxon>
        <taxon>Hyphomicrobiales</taxon>
        <taxon>Propylenellaceae</taxon>
        <taxon>Propylenella</taxon>
    </lineage>
</organism>
<evidence type="ECO:0000256" key="6">
    <source>
        <dbReference type="ARBA" id="ARBA00023186"/>
    </source>
</evidence>
<sequence length="209" mass="22078">MTDTDRTKAASEAAAAASDGAVGEEARAAAGESAQDAVARLEAEKADLTERLVRVAADLDNYRKRAERELADARKYSVTRFAADMLTVNDNLARALDSVPEELRADTAMASLVEGVEMTAREMARLLGKHGVTQIEAAGERFDPNRHQAVFEVPDPSVPAGTVVQVMQPGYMIGDRVLRAAMVGVSKGGPKAADGQQGQAGQPETVQNG</sequence>
<gene>
    <name evidence="10 14" type="primary">grpE</name>
    <name evidence="14" type="ORF">E4O86_06760</name>
</gene>
<dbReference type="GO" id="GO:0005737">
    <property type="term" value="C:cytoplasm"/>
    <property type="evidence" value="ECO:0007669"/>
    <property type="project" value="UniProtKB-SubCell"/>
</dbReference>
<feature type="region of interest" description="Disordered" evidence="13">
    <location>
        <begin position="1"/>
        <end position="33"/>
    </location>
</feature>
<dbReference type="NCBIfam" id="NF010739">
    <property type="entry name" value="PRK14141.1"/>
    <property type="match status" value="1"/>
</dbReference>
<dbReference type="SUPFAM" id="SSF58014">
    <property type="entry name" value="Coiled-coil domain of nucleotide exchange factor GrpE"/>
    <property type="match status" value="1"/>
</dbReference>
<dbReference type="Gene3D" id="2.30.22.10">
    <property type="entry name" value="Head domain of nucleotide exchange factor GrpE"/>
    <property type="match status" value="1"/>
</dbReference>
<dbReference type="InterPro" id="IPR009012">
    <property type="entry name" value="GrpE_head"/>
</dbReference>
<evidence type="ECO:0000256" key="11">
    <source>
        <dbReference type="RuleBase" id="RU000639"/>
    </source>
</evidence>
<dbReference type="PRINTS" id="PR00773">
    <property type="entry name" value="GRPEPROTEIN"/>
</dbReference>
<evidence type="ECO:0000256" key="5">
    <source>
        <dbReference type="ARBA" id="ARBA00023016"/>
    </source>
</evidence>
<evidence type="ECO:0000256" key="4">
    <source>
        <dbReference type="ARBA" id="ARBA00022490"/>
    </source>
</evidence>
<dbReference type="Gene3D" id="3.90.20.20">
    <property type="match status" value="1"/>
</dbReference>
<dbReference type="Pfam" id="PF01025">
    <property type="entry name" value="GrpE"/>
    <property type="match status" value="1"/>
</dbReference>
<keyword evidence="6 10" id="KW-0143">Chaperone</keyword>
<evidence type="ECO:0000256" key="8">
    <source>
        <dbReference type="ARBA" id="ARBA00072274"/>
    </source>
</evidence>
<dbReference type="OrthoDB" id="9789811at2"/>
<dbReference type="InterPro" id="IPR000740">
    <property type="entry name" value="GrpE"/>
</dbReference>
<accession>A0A964T383</accession>
<dbReference type="HAMAP" id="MF_01151">
    <property type="entry name" value="GrpE"/>
    <property type="match status" value="1"/>
</dbReference>
<evidence type="ECO:0000256" key="2">
    <source>
        <dbReference type="ARBA" id="ARBA00009054"/>
    </source>
</evidence>
<dbReference type="GO" id="GO:0051087">
    <property type="term" value="F:protein-folding chaperone binding"/>
    <property type="evidence" value="ECO:0007669"/>
    <property type="project" value="InterPro"/>
</dbReference>
<dbReference type="PROSITE" id="PS01071">
    <property type="entry name" value="GRPE"/>
    <property type="match status" value="1"/>
</dbReference>
<keyword evidence="15" id="KW-1185">Reference proteome</keyword>
<reference evidence="14" key="1">
    <citation type="submission" date="2019-03" db="EMBL/GenBank/DDBJ databases">
        <title>Afifella sp. nov., isolated from activated sludge.</title>
        <authorList>
            <person name="Li Q."/>
            <person name="Liu Y."/>
        </authorList>
    </citation>
    <scope>NUCLEOTIDE SEQUENCE</scope>
    <source>
        <strain evidence="14">L72</strain>
    </source>
</reference>
<evidence type="ECO:0000256" key="3">
    <source>
        <dbReference type="ARBA" id="ARBA00011738"/>
    </source>
</evidence>
<comment type="similarity">
    <text evidence="2 10 12">Belongs to the GrpE family.</text>
</comment>
<protein>
    <recommendedName>
        <fullName evidence="8 10">Protein GrpE</fullName>
    </recommendedName>
    <alternativeName>
        <fullName evidence="9 10">HSP-70 cofactor</fullName>
    </alternativeName>
</protein>
<dbReference type="GO" id="GO:0051082">
    <property type="term" value="F:unfolded protein binding"/>
    <property type="evidence" value="ECO:0007669"/>
    <property type="project" value="TreeGrafter"/>
</dbReference>
<evidence type="ECO:0000256" key="10">
    <source>
        <dbReference type="HAMAP-Rule" id="MF_01151"/>
    </source>
</evidence>
<comment type="subcellular location">
    <subcellularLocation>
        <location evidence="1 10">Cytoplasm</location>
    </subcellularLocation>
</comment>
<feature type="compositionally biased region" description="Low complexity" evidence="13">
    <location>
        <begin position="188"/>
        <end position="203"/>
    </location>
</feature>
<evidence type="ECO:0000256" key="7">
    <source>
        <dbReference type="ARBA" id="ARBA00053401"/>
    </source>
</evidence>
<evidence type="ECO:0000256" key="12">
    <source>
        <dbReference type="RuleBase" id="RU004478"/>
    </source>
</evidence>
<dbReference type="SUPFAM" id="SSF51064">
    <property type="entry name" value="Head domain of nucleotide exchange factor GrpE"/>
    <property type="match status" value="1"/>
</dbReference>
<dbReference type="PANTHER" id="PTHR21237">
    <property type="entry name" value="GRPE PROTEIN"/>
    <property type="match status" value="1"/>
</dbReference>
<dbReference type="CDD" id="cd00446">
    <property type="entry name" value="GrpE"/>
    <property type="match status" value="1"/>
</dbReference>
<dbReference type="GO" id="GO:0006457">
    <property type="term" value="P:protein folding"/>
    <property type="evidence" value="ECO:0007669"/>
    <property type="project" value="InterPro"/>
</dbReference>
<feature type="compositionally biased region" description="Low complexity" evidence="13">
    <location>
        <begin position="10"/>
        <end position="33"/>
    </location>
</feature>
<dbReference type="AlphaFoldDB" id="A0A964T383"/>
<comment type="subunit">
    <text evidence="3 10">Homodimer.</text>
</comment>
<keyword evidence="5 10" id="KW-0346">Stress response</keyword>
<dbReference type="FunFam" id="2.30.22.10:FF:000001">
    <property type="entry name" value="Protein GrpE"/>
    <property type="match status" value="1"/>
</dbReference>
<name>A0A964T383_9HYPH</name>
<dbReference type="EMBL" id="SPKJ01000014">
    <property type="protein sequence ID" value="MYZ47410.1"/>
    <property type="molecule type" value="Genomic_DNA"/>
</dbReference>
<comment type="caution">
    <text evidence="14">The sequence shown here is derived from an EMBL/GenBank/DDBJ whole genome shotgun (WGS) entry which is preliminary data.</text>
</comment>
<dbReference type="PANTHER" id="PTHR21237:SF23">
    <property type="entry name" value="GRPE PROTEIN HOMOLOG, MITOCHONDRIAL"/>
    <property type="match status" value="1"/>
</dbReference>
<evidence type="ECO:0000313" key="14">
    <source>
        <dbReference type="EMBL" id="MYZ47410.1"/>
    </source>
</evidence>
<comment type="function">
    <text evidence="7 10 11">Participates actively in the response to hyperosmotic and heat shock by preventing the aggregation of stress-denatured proteins, in association with DnaK and GrpE. It is the nucleotide exchange factor for DnaK and may function as a thermosensor. Unfolded proteins bind initially to DnaJ; upon interaction with the DnaJ-bound protein, DnaK hydrolyzes its bound ATP, resulting in the formation of a stable complex. GrpE releases ADP from DnaK; ATP binding to DnaK triggers the release of the substrate protein, thus completing the reaction cycle. Several rounds of ATP-dependent interactions between DnaJ, DnaK and GrpE are required for fully efficient folding.</text>
</comment>
<evidence type="ECO:0000256" key="9">
    <source>
        <dbReference type="ARBA" id="ARBA00076414"/>
    </source>
</evidence>
<proteinExistence type="inferred from homology"/>
<dbReference type="NCBIfam" id="NF010738">
    <property type="entry name" value="PRK14140.1"/>
    <property type="match status" value="1"/>
</dbReference>